<evidence type="ECO:0000256" key="7">
    <source>
        <dbReference type="ARBA" id="ARBA00022989"/>
    </source>
</evidence>
<dbReference type="OrthoDB" id="9804874at2"/>
<accession>A0A2P7PZE9</accession>
<comment type="similarity">
    <text evidence="2 9">Belongs to the alanine or glycine:cation symporter (AGCS) (TC 2.A.25) family.</text>
</comment>
<keyword evidence="3 9" id="KW-0813">Transport</keyword>
<evidence type="ECO:0000256" key="9">
    <source>
        <dbReference type="RuleBase" id="RU363064"/>
    </source>
</evidence>
<evidence type="ECO:0000313" key="11">
    <source>
        <dbReference type="Proteomes" id="UP000241434"/>
    </source>
</evidence>
<dbReference type="PRINTS" id="PR00175">
    <property type="entry name" value="NAALASMPORT"/>
</dbReference>
<dbReference type="EMBL" id="JYGE01000006">
    <property type="protein sequence ID" value="PSJ31086.1"/>
    <property type="molecule type" value="Genomic_DNA"/>
</dbReference>
<evidence type="ECO:0000256" key="4">
    <source>
        <dbReference type="ARBA" id="ARBA00022475"/>
    </source>
</evidence>
<feature type="transmembrane region" description="Helical" evidence="9">
    <location>
        <begin position="214"/>
        <end position="234"/>
    </location>
</feature>
<dbReference type="InterPro" id="IPR001463">
    <property type="entry name" value="Na/Ala_symport"/>
</dbReference>
<comment type="subcellular location">
    <subcellularLocation>
        <location evidence="1 9">Cell membrane</location>
        <topology evidence="1 9">Multi-pass membrane protein</topology>
    </subcellularLocation>
</comment>
<evidence type="ECO:0000256" key="6">
    <source>
        <dbReference type="ARBA" id="ARBA00022847"/>
    </source>
</evidence>
<feature type="transmembrane region" description="Helical" evidence="9">
    <location>
        <begin position="182"/>
        <end position="202"/>
    </location>
</feature>
<dbReference type="Proteomes" id="UP000241434">
    <property type="component" value="Unassembled WGS sequence"/>
</dbReference>
<evidence type="ECO:0000256" key="1">
    <source>
        <dbReference type="ARBA" id="ARBA00004651"/>
    </source>
</evidence>
<evidence type="ECO:0000256" key="2">
    <source>
        <dbReference type="ARBA" id="ARBA00009261"/>
    </source>
</evidence>
<keyword evidence="7 9" id="KW-1133">Transmembrane helix</keyword>
<feature type="transmembrane region" description="Helical" evidence="9">
    <location>
        <begin position="240"/>
        <end position="263"/>
    </location>
</feature>
<dbReference type="AlphaFoldDB" id="A0A2P7PZE9"/>
<reference evidence="10" key="1">
    <citation type="thesis" date="2015" institute="Rutgers" country="The State University of New Jersey, 14 College Farm Rd., New Brunswick, NJ, USA">
        <title>Ammonia toxicity in bacteria and its implications for treatment of and resource recovery from highly nitrogenous organic wastes.</title>
        <authorList>
            <person name="Luther A.K."/>
        </authorList>
    </citation>
    <scope>NUCLEOTIDE SEQUENCE</scope>
    <source>
        <strain evidence="10">RT-10B</strain>
    </source>
</reference>
<organism evidence="10 11">
    <name type="scientific">Peptostreptococcus russellii</name>
    <dbReference type="NCBI Taxonomy" id="215200"/>
    <lineage>
        <taxon>Bacteria</taxon>
        <taxon>Bacillati</taxon>
        <taxon>Bacillota</taxon>
        <taxon>Clostridia</taxon>
        <taxon>Peptostreptococcales</taxon>
        <taxon>Peptostreptococcaceae</taxon>
        <taxon>Peptostreptococcus</taxon>
    </lineage>
</organism>
<dbReference type="Gene3D" id="1.20.1740.10">
    <property type="entry name" value="Amino acid/polyamine transporter I"/>
    <property type="match status" value="1"/>
</dbReference>
<keyword evidence="11" id="KW-1185">Reference proteome</keyword>
<evidence type="ECO:0000256" key="8">
    <source>
        <dbReference type="ARBA" id="ARBA00023136"/>
    </source>
</evidence>
<feature type="transmembrane region" description="Helical" evidence="9">
    <location>
        <begin position="392"/>
        <end position="411"/>
    </location>
</feature>
<evidence type="ECO:0000256" key="5">
    <source>
        <dbReference type="ARBA" id="ARBA00022692"/>
    </source>
</evidence>
<evidence type="ECO:0000256" key="3">
    <source>
        <dbReference type="ARBA" id="ARBA00022448"/>
    </source>
</evidence>
<comment type="caution">
    <text evidence="10">The sequence shown here is derived from an EMBL/GenBank/DDBJ whole genome shotgun (WGS) entry which is preliminary data.</text>
</comment>
<feature type="transmembrane region" description="Helical" evidence="9">
    <location>
        <begin position="352"/>
        <end position="372"/>
    </location>
</feature>
<keyword evidence="6 9" id="KW-0769">Symport</keyword>
<keyword evidence="8 9" id="KW-0472">Membrane</keyword>
<keyword evidence="4 9" id="KW-1003">Cell membrane</keyword>
<feature type="transmembrane region" description="Helical" evidence="9">
    <location>
        <begin position="308"/>
        <end position="332"/>
    </location>
</feature>
<dbReference type="PANTHER" id="PTHR30330:SF3">
    <property type="entry name" value="TRANSCRIPTIONAL REGULATOR, LRP FAMILY"/>
    <property type="match status" value="1"/>
</dbReference>
<proteinExistence type="inferred from homology"/>
<evidence type="ECO:0000313" key="10">
    <source>
        <dbReference type="EMBL" id="PSJ31086.1"/>
    </source>
</evidence>
<dbReference type="PANTHER" id="PTHR30330">
    <property type="entry name" value="AGSS FAMILY TRANSPORTER, SODIUM-ALANINE"/>
    <property type="match status" value="1"/>
</dbReference>
<dbReference type="Pfam" id="PF01235">
    <property type="entry name" value="Na_Ala_symp"/>
    <property type="match status" value="1"/>
</dbReference>
<dbReference type="RefSeq" id="WP_106777163.1">
    <property type="nucleotide sequence ID" value="NZ_JYGE01000006.1"/>
</dbReference>
<name>A0A2P7PZE9_9FIRM</name>
<protein>
    <submittedName>
        <fullName evidence="10">ACGS family amino acid carrier protein</fullName>
    </submittedName>
</protein>
<keyword evidence="5 9" id="KW-0812">Transmembrane</keyword>
<dbReference type="GO" id="GO:0005283">
    <property type="term" value="F:amino acid:sodium symporter activity"/>
    <property type="evidence" value="ECO:0007669"/>
    <property type="project" value="InterPro"/>
</dbReference>
<dbReference type="PROSITE" id="PS00873">
    <property type="entry name" value="NA_ALANINE_SYMP"/>
    <property type="match status" value="1"/>
</dbReference>
<dbReference type="NCBIfam" id="TIGR00835">
    <property type="entry name" value="agcS"/>
    <property type="match status" value="1"/>
</dbReference>
<feature type="transmembrane region" description="Helical" evidence="9">
    <location>
        <begin position="20"/>
        <end position="46"/>
    </location>
</feature>
<feature type="transmembrane region" description="Helical" evidence="9">
    <location>
        <begin position="67"/>
        <end position="94"/>
    </location>
</feature>
<feature type="transmembrane region" description="Helical" evidence="9">
    <location>
        <begin position="148"/>
        <end position="170"/>
    </location>
</feature>
<dbReference type="FunFam" id="1.20.1740.10:FF:000004">
    <property type="entry name" value="Sodium:alanine symporter family protein"/>
    <property type="match status" value="1"/>
</dbReference>
<sequence length="471" mass="50817">MNTILEVNKLIGEFVWGWPMLILLLGTGLFIGIKTKFIVLSKFGYIMKNTLFKMFKKSSAGEGEVSAFQAVSTALAATVGTGNIAGVALAIAVGGPGAVFWMWLSALLGMTTKFSEVILSITYRVKDDQGSFYGGPMYYISRGLGKNWLAKLFALFGALASFGIGCMTQSNSIAEVLKSSFNVNPMIVGIVLAVLSGIVIIGGIKRIGQVTEKLVPFMAFFYILGSMIIIIINANQIPHAFNLIFSSAFTGQAAVGGFAGSTLMMAMRNGIARGVFTNEAGLGSAPIAHAAATTDHPVRQGMWGVFEVFMDTIVICTMTALVVLVSGVWNSGLQGAALTSAAFEEGIRGGKYIVSIGLTLFAFSTILGWSYYGEKCTQYLLGKKFITPYRLIFIPLVFVGSIGGLQSIWAISDTLNGLMAIPNLIGLLFLSGVVVTMVRDFFKDPERHRNSDREYLDILPDKYKPRDHIHK</sequence>
<gene>
    <name evidence="10" type="ORF">UF10_07370</name>
</gene>
<feature type="transmembrane region" description="Helical" evidence="9">
    <location>
        <begin position="417"/>
        <end position="438"/>
    </location>
</feature>
<dbReference type="GO" id="GO:0005886">
    <property type="term" value="C:plasma membrane"/>
    <property type="evidence" value="ECO:0007669"/>
    <property type="project" value="UniProtKB-SubCell"/>
</dbReference>